<protein>
    <submittedName>
        <fullName evidence="1 2">Uncharacterized protein</fullName>
    </submittedName>
</protein>
<dbReference type="EnsemblMetazoa" id="ASIC008617-RA">
    <property type="protein sequence ID" value="ASIC008617-PA"/>
    <property type="gene ID" value="ASIC008617"/>
</dbReference>
<dbReference type="EMBL" id="ATLV01016136">
    <property type="status" value="NOT_ANNOTATED_CDS"/>
    <property type="molecule type" value="Genomic_DNA"/>
</dbReference>
<proteinExistence type="predicted"/>
<dbReference type="EMBL" id="KE525057">
    <property type="protein sequence ID" value="KFB41003.1"/>
    <property type="molecule type" value="Genomic_DNA"/>
</dbReference>
<dbReference type="Proteomes" id="UP000030765">
    <property type="component" value="Unassembled WGS sequence"/>
</dbReference>
<gene>
    <name evidence="1" type="ORF">ZHAS_00008617</name>
</gene>
<keyword evidence="3" id="KW-1185">Reference proteome</keyword>
<organism evidence="1">
    <name type="scientific">Anopheles sinensis</name>
    <name type="common">Mosquito</name>
    <dbReference type="NCBI Taxonomy" id="74873"/>
    <lineage>
        <taxon>Eukaryota</taxon>
        <taxon>Metazoa</taxon>
        <taxon>Ecdysozoa</taxon>
        <taxon>Arthropoda</taxon>
        <taxon>Hexapoda</taxon>
        <taxon>Insecta</taxon>
        <taxon>Pterygota</taxon>
        <taxon>Neoptera</taxon>
        <taxon>Endopterygota</taxon>
        <taxon>Diptera</taxon>
        <taxon>Nematocera</taxon>
        <taxon>Culicoidea</taxon>
        <taxon>Culicidae</taxon>
        <taxon>Anophelinae</taxon>
        <taxon>Anopheles</taxon>
    </lineage>
</organism>
<dbReference type="VEuPathDB" id="VectorBase:ASIC008617"/>
<evidence type="ECO:0000313" key="1">
    <source>
        <dbReference type="EMBL" id="KFB41003.1"/>
    </source>
</evidence>
<evidence type="ECO:0000313" key="2">
    <source>
        <dbReference type="EnsemblMetazoa" id="ASIC008617-PA"/>
    </source>
</evidence>
<reference evidence="1 3" key="1">
    <citation type="journal article" date="2014" name="BMC Genomics">
        <title>Genome sequence of Anopheles sinensis provides insight into genetics basis of mosquito competence for malaria parasites.</title>
        <authorList>
            <person name="Zhou D."/>
            <person name="Zhang D."/>
            <person name="Ding G."/>
            <person name="Shi L."/>
            <person name="Hou Q."/>
            <person name="Ye Y."/>
            <person name="Xu Y."/>
            <person name="Zhou H."/>
            <person name="Xiong C."/>
            <person name="Li S."/>
            <person name="Yu J."/>
            <person name="Hong S."/>
            <person name="Yu X."/>
            <person name="Zou P."/>
            <person name="Chen C."/>
            <person name="Chang X."/>
            <person name="Wang W."/>
            <person name="Lv Y."/>
            <person name="Sun Y."/>
            <person name="Ma L."/>
            <person name="Shen B."/>
            <person name="Zhu C."/>
        </authorList>
    </citation>
    <scope>NUCLEOTIDE SEQUENCE [LARGE SCALE GENOMIC DNA]</scope>
</reference>
<name>A0A084VSQ9_ANOSI</name>
<reference evidence="2" key="2">
    <citation type="submission" date="2020-05" db="UniProtKB">
        <authorList>
            <consortium name="EnsemblMetazoa"/>
        </authorList>
    </citation>
    <scope>IDENTIFICATION</scope>
</reference>
<evidence type="ECO:0000313" key="3">
    <source>
        <dbReference type="Proteomes" id="UP000030765"/>
    </source>
</evidence>
<accession>A0A084VSQ9</accession>
<sequence>MARIEAIRPIHGILANFVHRALWFPDDNSPTLSAREQWNVYHCLVLGVFGVTSKDRCKVHRSELRTLQIRTCPASIGTV</sequence>
<dbReference type="AlphaFoldDB" id="A0A084VSQ9"/>